<dbReference type="RefSeq" id="WP_074261466.1">
    <property type="nucleotide sequence ID" value="NZ_FSRJ01000004.1"/>
</dbReference>
<dbReference type="EMBL" id="FSRJ01000004">
    <property type="protein sequence ID" value="SIO21796.1"/>
    <property type="molecule type" value="Genomic_DNA"/>
</dbReference>
<keyword evidence="2" id="KW-1185">Reference proteome</keyword>
<sequence length="112" mass="13249">MRTRKLRTIARRWWRSDGGDRDWDRVQFILEQRHDLVPGLINALAFTAPEGELSQLGPSIIEQLELLRVHSLRRSRPPRTMQLLREARLTQEQQDEILSGAYPEYLERMNAQ</sequence>
<accession>A0A1N6HQ07</accession>
<dbReference type="Proteomes" id="UP000184699">
    <property type="component" value="Unassembled WGS sequence"/>
</dbReference>
<organism evidence="1 2">
    <name type="scientific">Agromyces cerinus subsp. cerinus</name>
    <dbReference type="NCBI Taxonomy" id="232089"/>
    <lineage>
        <taxon>Bacteria</taxon>
        <taxon>Bacillati</taxon>
        <taxon>Actinomycetota</taxon>
        <taxon>Actinomycetes</taxon>
        <taxon>Micrococcales</taxon>
        <taxon>Microbacteriaceae</taxon>
        <taxon>Agromyces</taxon>
    </lineage>
</organism>
<name>A0A1N6HQ07_9MICO</name>
<evidence type="ECO:0000313" key="1">
    <source>
        <dbReference type="EMBL" id="SIO21796.1"/>
    </source>
</evidence>
<evidence type="ECO:0000313" key="2">
    <source>
        <dbReference type="Proteomes" id="UP000184699"/>
    </source>
</evidence>
<dbReference type="STRING" id="232089.SAMN05443544_3386"/>
<protein>
    <submittedName>
        <fullName evidence="1">Uncharacterized protein</fullName>
    </submittedName>
</protein>
<reference evidence="2" key="1">
    <citation type="submission" date="2016-11" db="EMBL/GenBank/DDBJ databases">
        <authorList>
            <person name="Varghese N."/>
            <person name="Submissions S."/>
        </authorList>
    </citation>
    <scope>NUCLEOTIDE SEQUENCE [LARGE SCALE GENOMIC DNA]</scope>
    <source>
        <strain evidence="2">DSM 8595</strain>
    </source>
</reference>
<gene>
    <name evidence="1" type="ORF">SAMN05443544_3386</name>
</gene>
<dbReference type="AlphaFoldDB" id="A0A1N6HQ07"/>
<proteinExistence type="predicted"/>